<reference evidence="3 4" key="1">
    <citation type="submission" date="2021-08" db="EMBL/GenBank/DDBJ databases">
        <authorList>
            <person name="Tuo L."/>
        </authorList>
    </citation>
    <scope>NUCLEOTIDE SEQUENCE [LARGE SCALE GENOMIC DNA]</scope>
    <source>
        <strain evidence="3 4">JCM 31229</strain>
    </source>
</reference>
<dbReference type="Pfam" id="PF16220">
    <property type="entry name" value="DUF4880"/>
    <property type="match status" value="1"/>
</dbReference>
<name>A0ABS7PKU5_9SPHN</name>
<proteinExistence type="predicted"/>
<evidence type="ECO:0000259" key="2">
    <source>
        <dbReference type="Pfam" id="PF16220"/>
    </source>
</evidence>
<dbReference type="Pfam" id="PF04773">
    <property type="entry name" value="FecR"/>
    <property type="match status" value="1"/>
</dbReference>
<sequence length="367" mass="39119">MIALRKSLPIGLSTEEAASHWLTRMDAGRLDDRDQAEFDAWLAESRANADAFEQARRAWSLFDDADGDPHLDALRAAALSAGPEPRRGLWLGMGVGIAASLLVAIGLGVNGLPDWGGDRPASVAAGQAPPAPVPAVALPDRGDFATARGEKRLVKLADGSAVTLNTDSAIRIGYTADRRLVTLLRGQALFEVARNKARPFVVQAGDRQVTALGTIFQVRLDSDRMKVTLVEGKVVVDGLDGAAGRQGAVIVPTVLAPGEELVAMLGAPQKLGRVDVDQQLRWRDGFVEFDDMPLDAAVREINRYSGRQLVIHDGATGKLRVSGVFRTGDPERFAAIVGELLPVRARDLPDNRIELVAAGPNDGATPK</sequence>
<keyword evidence="4" id="KW-1185">Reference proteome</keyword>
<feature type="domain" description="FecR N-terminal" evidence="2">
    <location>
        <begin position="16"/>
        <end position="57"/>
    </location>
</feature>
<dbReference type="InterPro" id="IPR006860">
    <property type="entry name" value="FecR"/>
</dbReference>
<organism evidence="3 4">
    <name type="scientific">Sphingomonas colocasiae</name>
    <dbReference type="NCBI Taxonomy" id="1848973"/>
    <lineage>
        <taxon>Bacteria</taxon>
        <taxon>Pseudomonadati</taxon>
        <taxon>Pseudomonadota</taxon>
        <taxon>Alphaproteobacteria</taxon>
        <taxon>Sphingomonadales</taxon>
        <taxon>Sphingomonadaceae</taxon>
        <taxon>Sphingomonas</taxon>
    </lineage>
</organism>
<dbReference type="Proteomes" id="UP000706039">
    <property type="component" value="Unassembled WGS sequence"/>
</dbReference>
<dbReference type="EMBL" id="JAINVV010000003">
    <property type="protein sequence ID" value="MBY8821907.1"/>
    <property type="molecule type" value="Genomic_DNA"/>
</dbReference>
<evidence type="ECO:0000313" key="4">
    <source>
        <dbReference type="Proteomes" id="UP000706039"/>
    </source>
</evidence>
<gene>
    <name evidence="3" type="ORF">K7G82_06365</name>
</gene>
<evidence type="ECO:0000259" key="1">
    <source>
        <dbReference type="Pfam" id="PF04773"/>
    </source>
</evidence>
<protein>
    <submittedName>
        <fullName evidence="3">FecR family protein</fullName>
    </submittedName>
</protein>
<feature type="domain" description="FecR protein" evidence="1">
    <location>
        <begin position="144"/>
        <end position="234"/>
    </location>
</feature>
<evidence type="ECO:0000313" key="3">
    <source>
        <dbReference type="EMBL" id="MBY8821907.1"/>
    </source>
</evidence>
<dbReference type="InterPro" id="IPR032623">
    <property type="entry name" value="FecR_N"/>
</dbReference>
<dbReference type="InterPro" id="IPR012373">
    <property type="entry name" value="Ferrdict_sens_TM"/>
</dbReference>
<dbReference type="Gene3D" id="2.60.120.1440">
    <property type="match status" value="1"/>
</dbReference>
<accession>A0ABS7PKU5</accession>
<dbReference type="PANTHER" id="PTHR30273">
    <property type="entry name" value="PERIPLASMIC SIGNAL SENSOR AND SIGMA FACTOR ACTIVATOR FECR-RELATED"/>
    <property type="match status" value="1"/>
</dbReference>
<dbReference type="RefSeq" id="WP_222988983.1">
    <property type="nucleotide sequence ID" value="NZ_JAINVV010000003.1"/>
</dbReference>
<dbReference type="PANTHER" id="PTHR30273:SF2">
    <property type="entry name" value="PROTEIN FECR"/>
    <property type="match status" value="1"/>
</dbReference>
<dbReference type="PIRSF" id="PIRSF018266">
    <property type="entry name" value="FecR"/>
    <property type="match status" value="1"/>
</dbReference>
<comment type="caution">
    <text evidence="3">The sequence shown here is derived from an EMBL/GenBank/DDBJ whole genome shotgun (WGS) entry which is preliminary data.</text>
</comment>